<dbReference type="PANTHER" id="PTHR47506">
    <property type="entry name" value="TRANSCRIPTIONAL REGULATORY PROTEIN"/>
    <property type="match status" value="1"/>
</dbReference>
<dbReference type="InterPro" id="IPR036271">
    <property type="entry name" value="Tet_transcr_reg_TetR-rel_C_sf"/>
</dbReference>
<accession>A0A3B1AA82</accession>
<dbReference type="SUPFAM" id="SSF46689">
    <property type="entry name" value="Homeodomain-like"/>
    <property type="match status" value="1"/>
</dbReference>
<dbReference type="InterPro" id="IPR009057">
    <property type="entry name" value="Homeodomain-like_sf"/>
</dbReference>
<gene>
    <name evidence="5" type="ORF">MNBD_GAMMA21-1160</name>
</gene>
<dbReference type="Pfam" id="PF00440">
    <property type="entry name" value="TetR_N"/>
    <property type="match status" value="1"/>
</dbReference>
<evidence type="ECO:0000313" key="5">
    <source>
        <dbReference type="EMBL" id="VAW96762.1"/>
    </source>
</evidence>
<dbReference type="PANTHER" id="PTHR47506:SF6">
    <property type="entry name" value="HTH-TYPE TRANSCRIPTIONAL REPRESSOR NEMR"/>
    <property type="match status" value="1"/>
</dbReference>
<evidence type="ECO:0000256" key="1">
    <source>
        <dbReference type="ARBA" id="ARBA00023015"/>
    </source>
</evidence>
<name>A0A3B1AA82_9ZZZZ</name>
<dbReference type="EMBL" id="UOFR01000040">
    <property type="protein sequence ID" value="VAW96762.1"/>
    <property type="molecule type" value="Genomic_DNA"/>
</dbReference>
<sequence>MGRSPTNTKEKLIQTATDLIWQSSYGSVSVDEICNQAGVKKGSFYYYFPSKAELAVTVMEELYNHYEPEMVSVFSETATAVERFERLATLIYDKQMEACKQYGRVCGCPFASLGSEMAGNDEAIRQKADEIFKRQDLLLVETLQELVNSKQLAANTDLSAMASEIHAFILGQVMMARIQNDVSNLKDEIKTGLLRIIHFKQDIPMQVTK</sequence>
<reference evidence="5" key="1">
    <citation type="submission" date="2018-06" db="EMBL/GenBank/DDBJ databases">
        <authorList>
            <person name="Zhirakovskaya E."/>
        </authorList>
    </citation>
    <scope>NUCLEOTIDE SEQUENCE</scope>
</reference>
<organism evidence="5">
    <name type="scientific">hydrothermal vent metagenome</name>
    <dbReference type="NCBI Taxonomy" id="652676"/>
    <lineage>
        <taxon>unclassified sequences</taxon>
        <taxon>metagenomes</taxon>
        <taxon>ecological metagenomes</taxon>
    </lineage>
</organism>
<feature type="domain" description="HTH tetR-type" evidence="4">
    <location>
        <begin position="6"/>
        <end position="66"/>
    </location>
</feature>
<evidence type="ECO:0000259" key="4">
    <source>
        <dbReference type="PROSITE" id="PS50977"/>
    </source>
</evidence>
<dbReference type="InterPro" id="IPR001647">
    <property type="entry name" value="HTH_TetR"/>
</dbReference>
<keyword evidence="2" id="KW-0238">DNA-binding</keyword>
<dbReference type="GO" id="GO:0003677">
    <property type="term" value="F:DNA binding"/>
    <property type="evidence" value="ECO:0007669"/>
    <property type="project" value="UniProtKB-KW"/>
</dbReference>
<dbReference type="SUPFAM" id="SSF48498">
    <property type="entry name" value="Tetracyclin repressor-like, C-terminal domain"/>
    <property type="match status" value="1"/>
</dbReference>
<evidence type="ECO:0000256" key="3">
    <source>
        <dbReference type="ARBA" id="ARBA00023163"/>
    </source>
</evidence>
<dbReference type="Pfam" id="PF16925">
    <property type="entry name" value="TetR_C_13"/>
    <property type="match status" value="1"/>
</dbReference>
<dbReference type="Gene3D" id="1.10.357.10">
    <property type="entry name" value="Tetracycline Repressor, domain 2"/>
    <property type="match status" value="1"/>
</dbReference>
<keyword evidence="1" id="KW-0805">Transcription regulation</keyword>
<dbReference type="AlphaFoldDB" id="A0A3B1AA82"/>
<proteinExistence type="predicted"/>
<evidence type="ECO:0000256" key="2">
    <source>
        <dbReference type="ARBA" id="ARBA00023125"/>
    </source>
</evidence>
<dbReference type="PRINTS" id="PR00455">
    <property type="entry name" value="HTHTETR"/>
</dbReference>
<dbReference type="PROSITE" id="PS50977">
    <property type="entry name" value="HTH_TETR_2"/>
    <property type="match status" value="1"/>
</dbReference>
<keyword evidence="3" id="KW-0804">Transcription</keyword>
<dbReference type="InterPro" id="IPR011075">
    <property type="entry name" value="TetR_C"/>
</dbReference>
<protein>
    <recommendedName>
        <fullName evidence="4">HTH tetR-type domain-containing protein</fullName>
    </recommendedName>
</protein>